<evidence type="ECO:0000313" key="2">
    <source>
        <dbReference type="Proteomes" id="UP000829398"/>
    </source>
</evidence>
<reference evidence="2" key="1">
    <citation type="journal article" date="2023" name="Hortic. Res.">
        <title>A chromosome-level phased genome enabling allele-level studies in sweet orange: a case study on citrus Huanglongbing tolerance.</title>
        <authorList>
            <person name="Wu B."/>
            <person name="Yu Q."/>
            <person name="Deng Z."/>
            <person name="Duan Y."/>
            <person name="Luo F."/>
            <person name="Gmitter F. Jr."/>
        </authorList>
    </citation>
    <scope>NUCLEOTIDE SEQUENCE [LARGE SCALE GENOMIC DNA]</scope>
    <source>
        <strain evidence="2">cv. Valencia</strain>
    </source>
</reference>
<evidence type="ECO:0000313" key="1">
    <source>
        <dbReference type="EMBL" id="KAH9697639.1"/>
    </source>
</evidence>
<accession>A0ACB8IKC4</accession>
<dbReference type="EMBL" id="CM039177">
    <property type="protein sequence ID" value="KAH9697639.1"/>
    <property type="molecule type" value="Genomic_DNA"/>
</dbReference>
<proteinExistence type="predicted"/>
<organism evidence="1 2">
    <name type="scientific">Citrus sinensis</name>
    <name type="common">Sweet orange</name>
    <name type="synonym">Citrus aurantium var. sinensis</name>
    <dbReference type="NCBI Taxonomy" id="2711"/>
    <lineage>
        <taxon>Eukaryota</taxon>
        <taxon>Viridiplantae</taxon>
        <taxon>Streptophyta</taxon>
        <taxon>Embryophyta</taxon>
        <taxon>Tracheophyta</taxon>
        <taxon>Spermatophyta</taxon>
        <taxon>Magnoliopsida</taxon>
        <taxon>eudicotyledons</taxon>
        <taxon>Gunneridae</taxon>
        <taxon>Pentapetalae</taxon>
        <taxon>rosids</taxon>
        <taxon>malvids</taxon>
        <taxon>Sapindales</taxon>
        <taxon>Rutaceae</taxon>
        <taxon>Aurantioideae</taxon>
        <taxon>Citrus</taxon>
    </lineage>
</organism>
<protein>
    <submittedName>
        <fullName evidence="1">Uncharacterized protein</fullName>
    </submittedName>
</protein>
<name>A0ACB8IKC4_CITSI</name>
<dbReference type="Proteomes" id="UP000829398">
    <property type="component" value="Chromosome 8"/>
</dbReference>
<gene>
    <name evidence="1" type="ORF">KPL71_023699</name>
</gene>
<keyword evidence="2" id="KW-1185">Reference proteome</keyword>
<sequence length="1814" mass="204482">MEPENVPAHLKALAEFVIRHHSDQLRSITLSPDPKLHYPLYIDFAELLDEDPEIAHLVFSKPADYLRFFEDAAIWAHKIVFDKLKSCEKRVEKKFIHLRINVSGSPLECPGLLPVYVHRGTKTFPSIGRVRVKHHGVLLTLKGTVIRSGATKMYEGERTYMCRKCKHMFPVYPELETRNSIVLPSHCPSQRSKPCEGTNFQFVENSIICHDYQEIKIQESTQVLGVGVIPRSILVILKDDLVDIVKAGDDVIVTGILTAKWSPDLKDVRCDLDPVLIANHVRRTNELKSDIDIPDDIIMQFKQFWSEFKDTPLKGRNAILRGICPQVFGLFTVKLAVALTLIGGVQHVDASGTKVRGESHLLLVGDPGMATQKVDLEKFNGRNDFNMWKVKIEALLVTQGLGDALEASTKIEGKGASSSKTPEQMAEIDKKAKEGSSLDKHIDEFNQVCDTLATIDEALDDEGKALLLVSSLPGSYKNFVDALMYGRQTLSLDEVKSALNTRELQEKRQNLDQETGEGLTAKGQHYKNQKKKQGKAKDKNKTLKCFQCHKEGHFKRDCPERKNKQHKEQRSENGDAAVVEEEGYESAGVLIASDVDQEGCVVKVQQGIMSVVKGSLVLLRGIRKNGLYVLEGTTVTGMVSVSSSSSVDKTRLWHLRLGHMNCVLGKFTRTSFKSSVHTTRSILDYIHSDLWGPAQVVSLGGARYFLSIIDDFSRRVWIYVLKSKEQVFEKFKNWKVLVEKQTGKTVKKLRTDNGLEFCNQAFDEFCAKEGIARHKTVRMTPQQNGLAERMNRTFMDKVRCMMIQAKLPKNLWAEILNTACYLVNLSPSTAIEFKTPFELWYGKQASYKDLKVFGCLSYAHISQGKLAPRALKCVFIGYPEGTKGYKLWCTDLSPPRCIVSRDVKFNEEAAVDSIQRNSVRADQVHEEHFEVESPGNLNQNDDTESAESADDIGRQESLQEAGSTQSQVMDYQLTRDRQKRQSKAPKRYGYADLIAFALHSAHEINAEEPQNFKEAINCQYAKEWKKSMDEEMTSLYKNCTWELVKRPKNRRIVGCKCIYRIKEGMTAAEPRRFKARLVAKGYTQMEGVDFKEVFSPVVRHASIRVLMAITATQNLELEQLDVKIAFLHGNLQEEIFMSQPEGYEAPDRRDYVCLLKKSLYGLKQSLRQWYLKFDEFITTHGFQRCNYDCCVYLKQLSHEKHIYLLLYVDDMLIACEERSEIDALKTLLGTAFDMKDLGSAKRILGVDIRRNRSEGLVFLSQEKYLKKILETFDMEDSKPVQGPLAAHFKLCNLYCPKSEEERLEMANIPYAKAVGCLMYAMVLTRPNISHAVSVVSRYMASPGKEHWKGVKWILRYLKGTLNVGLVYGKNSGTEEGLWGYVDSDYAGDLDRRRSLTGYLFMLNGCLINWKANLQHVVALSTTEAEFTAATEAAKEAIWLKGLITELGLKQESVPIFCDSSSALHLCKNPAHHEKTKHIDIKLHFIRNEVSRGVIKMVKIHTDDNPSDMLTKVVPATKFKKCLDLVGTGKSQFLKFAAKLSNRSVITTGLGSTSAGLTVTAVKDGGEWMLEAGALVLADGGLCCIDEFDSMREHDRATIHEAMEQQTISVAKAGLVTTLSTRTIVFGATNPKGHYDPDQSLSVNTTLSGPLLSRFDIVLVLLDTKNPEWDAVVSSHILAEGGLSEEKDTEPLTDIWPLAMLRRYIYFVKGYFKPILTKEAEKVISSYYQLQRRSATQNAARTTVRMLESLIRLAQAHARLMFRNEVTRLDAITAILCIESSMTTSAIVDSVGNALHSNFTENPDLESILFFLISM</sequence>
<comment type="caution">
    <text evidence="1">The sequence shown here is derived from an EMBL/GenBank/DDBJ whole genome shotgun (WGS) entry which is preliminary data.</text>
</comment>